<sequence length="110" mass="11244">MVRGRRVTSSGGRGEGSGRRFTSFSTPLPPAGGPTTSAPLPLAVGPTTSTPLPSTASASPSQMASGSTPPLSEPVHADDETSHHEGEGSYSETMHAVWINEGEIIDSQSI</sequence>
<reference evidence="2" key="1">
    <citation type="submission" date="2017-07" db="EMBL/GenBank/DDBJ databases">
        <title>Taro Niue Genome Assembly and Annotation.</title>
        <authorList>
            <person name="Atibalentja N."/>
            <person name="Keating K."/>
            <person name="Fields C.J."/>
        </authorList>
    </citation>
    <scope>NUCLEOTIDE SEQUENCE</scope>
    <source>
        <strain evidence="2">Niue_2</strain>
        <tissue evidence="2">Leaf</tissue>
    </source>
</reference>
<feature type="compositionally biased region" description="Basic and acidic residues" evidence="1">
    <location>
        <begin position="75"/>
        <end position="87"/>
    </location>
</feature>
<name>A0A843X7D5_COLES</name>
<proteinExistence type="predicted"/>
<evidence type="ECO:0000313" key="2">
    <source>
        <dbReference type="EMBL" id="MQM14774.1"/>
    </source>
</evidence>
<keyword evidence="3" id="KW-1185">Reference proteome</keyword>
<dbReference type="EMBL" id="NMUH01006230">
    <property type="protein sequence ID" value="MQM14774.1"/>
    <property type="molecule type" value="Genomic_DNA"/>
</dbReference>
<evidence type="ECO:0000256" key="1">
    <source>
        <dbReference type="SAM" id="MobiDB-lite"/>
    </source>
</evidence>
<dbReference type="AlphaFoldDB" id="A0A843X7D5"/>
<organism evidence="2 3">
    <name type="scientific">Colocasia esculenta</name>
    <name type="common">Wild taro</name>
    <name type="synonym">Arum esculentum</name>
    <dbReference type="NCBI Taxonomy" id="4460"/>
    <lineage>
        <taxon>Eukaryota</taxon>
        <taxon>Viridiplantae</taxon>
        <taxon>Streptophyta</taxon>
        <taxon>Embryophyta</taxon>
        <taxon>Tracheophyta</taxon>
        <taxon>Spermatophyta</taxon>
        <taxon>Magnoliopsida</taxon>
        <taxon>Liliopsida</taxon>
        <taxon>Araceae</taxon>
        <taxon>Aroideae</taxon>
        <taxon>Colocasieae</taxon>
        <taxon>Colocasia</taxon>
    </lineage>
</organism>
<feature type="region of interest" description="Disordered" evidence="1">
    <location>
        <begin position="1"/>
        <end position="96"/>
    </location>
</feature>
<gene>
    <name evidence="2" type="ORF">Taro_047709</name>
</gene>
<dbReference type="Proteomes" id="UP000652761">
    <property type="component" value="Unassembled WGS sequence"/>
</dbReference>
<accession>A0A843X7D5</accession>
<evidence type="ECO:0000313" key="3">
    <source>
        <dbReference type="Proteomes" id="UP000652761"/>
    </source>
</evidence>
<comment type="caution">
    <text evidence="2">The sequence shown here is derived from an EMBL/GenBank/DDBJ whole genome shotgun (WGS) entry which is preliminary data.</text>
</comment>
<protein>
    <submittedName>
        <fullName evidence="2">Uncharacterized protein</fullName>
    </submittedName>
</protein>
<feature type="compositionally biased region" description="Low complexity" evidence="1">
    <location>
        <begin position="46"/>
        <end position="61"/>
    </location>
</feature>